<dbReference type="InterPro" id="IPR029052">
    <property type="entry name" value="Metallo-depent_PP-like"/>
</dbReference>
<feature type="binding site" evidence="5">
    <location>
        <begin position="93"/>
        <end position="94"/>
    </location>
    <ligand>
        <name>AMP</name>
        <dbReference type="ChEBI" id="CHEBI:456215"/>
    </ligand>
</feature>
<proteinExistence type="inferred from homology"/>
<reference evidence="7 8" key="1">
    <citation type="submission" date="2020-12" db="EMBL/GenBank/DDBJ databases">
        <title>ASc-MMNZ-VFA-070.</title>
        <authorList>
            <person name="Schryvers A."/>
            <person name="Mostafa Nazari M."/>
            <person name="Farshchi Andisi V."/>
            <person name="Timsit E."/>
            <person name="Walter Morck D."/>
        </authorList>
    </citation>
    <scope>NUCLEOTIDE SEQUENCE [LARGE SCALE GENOMIC DNA]</scope>
    <source>
        <strain evidence="7 8">ASc-MMNZ-VFA-070</strain>
    </source>
</reference>
<dbReference type="EMBL" id="CP066558">
    <property type="protein sequence ID" value="QQF81852.1"/>
    <property type="molecule type" value="Genomic_DNA"/>
</dbReference>
<dbReference type="HAMAP" id="MF_00905">
    <property type="entry name" value="cAMP_phosphodiest_CpdA"/>
    <property type="match status" value="1"/>
</dbReference>
<dbReference type="PANTHER" id="PTHR42988">
    <property type="entry name" value="PHOSPHOHYDROLASE"/>
    <property type="match status" value="1"/>
</dbReference>
<dbReference type="EC" id="3.1.4.53" evidence="5"/>
<feature type="binding site" evidence="5">
    <location>
        <position position="63"/>
    </location>
    <ligand>
        <name>AMP</name>
        <dbReference type="ChEBI" id="CHEBI:456215"/>
    </ligand>
</feature>
<comment type="function">
    <text evidence="5">Hydrolyzes cAMP to 5'-AMP. Plays an important regulatory role in modulating the intracellular concentration of cAMP, thereby influencing cAMP-dependent processes.</text>
</comment>
<feature type="binding site" evidence="5">
    <location>
        <position position="204"/>
    </location>
    <ligand>
        <name>Fe cation</name>
        <dbReference type="ChEBI" id="CHEBI:24875"/>
        <label>2</label>
    </ligand>
</feature>
<dbReference type="CDD" id="cd07402">
    <property type="entry name" value="MPP_GpdQ"/>
    <property type="match status" value="1"/>
</dbReference>
<name>A0A9Q6YZY1_HISSO</name>
<evidence type="ECO:0000256" key="2">
    <source>
        <dbReference type="ARBA" id="ARBA00022801"/>
    </source>
</evidence>
<sequence>MISTYQYPTSEKVVRLIQITDPHLFKEKNGELLGINTYDSFNQVLSEVLQSKFDYELVLATGDLVQDSSEEGYQYFAESVKLLNKKVFWIPGNHDFQPKMFDVLSQYQEYIYPTKHVLVGKNWQILMLDSQVSGVPHGYLGQYQLDWLSAKLRDYPKRYALVVLHHHIVSTNSAWLDQHNLRNSLDLMQVLLPFRKVRGILYGHIHQAMDTKWQGYKIMATPSTCIQFKPDSNHFSLDTLQPGWREIELYDDGRIETRVKRIQQASFLPNMLSEGY</sequence>
<feature type="binding site" evidence="5">
    <location>
        <position position="165"/>
    </location>
    <ligand>
        <name>Fe cation</name>
        <dbReference type="ChEBI" id="CHEBI:24875"/>
        <label>2</label>
    </ligand>
</feature>
<feature type="binding site" evidence="5">
    <location>
        <position position="63"/>
    </location>
    <ligand>
        <name>Fe cation</name>
        <dbReference type="ChEBI" id="CHEBI:24875"/>
        <label>1</label>
    </ligand>
</feature>
<keyword evidence="8" id="KW-1185">Reference proteome</keyword>
<dbReference type="GO" id="GO:0046872">
    <property type="term" value="F:metal ion binding"/>
    <property type="evidence" value="ECO:0007669"/>
    <property type="project" value="UniProtKB-UniRule"/>
</dbReference>
<feature type="domain" description="Calcineurin-like phosphoesterase" evidence="6">
    <location>
        <begin position="15"/>
        <end position="207"/>
    </location>
</feature>
<evidence type="ECO:0000256" key="3">
    <source>
        <dbReference type="ARBA" id="ARBA00023004"/>
    </source>
</evidence>
<feature type="binding site" evidence="5">
    <location>
        <position position="206"/>
    </location>
    <ligand>
        <name>Fe cation</name>
        <dbReference type="ChEBI" id="CHEBI:24875"/>
        <label>1</label>
    </ligand>
</feature>
<dbReference type="InterPro" id="IPR004843">
    <property type="entry name" value="Calcineurin-like_PHP"/>
</dbReference>
<evidence type="ECO:0000313" key="8">
    <source>
        <dbReference type="Proteomes" id="UP000595373"/>
    </source>
</evidence>
<protein>
    <recommendedName>
        <fullName evidence="5">3',5'-cyclic adenosine monophosphate phosphodiesterase CpdA</fullName>
        <shortName evidence="5">3',5'-cyclic AMP phosphodiesterase</shortName>
        <shortName evidence="5">cAMP phosphodiesterase</shortName>
        <ecNumber evidence="5">3.1.4.53</ecNumber>
    </recommendedName>
</protein>
<feature type="binding site" evidence="5">
    <location>
        <position position="21"/>
    </location>
    <ligand>
        <name>Fe cation</name>
        <dbReference type="ChEBI" id="CHEBI:24875"/>
        <label>1</label>
    </ligand>
</feature>
<evidence type="ECO:0000313" key="7">
    <source>
        <dbReference type="EMBL" id="QQF81852.1"/>
    </source>
</evidence>
<feature type="binding site" evidence="5">
    <location>
        <position position="93"/>
    </location>
    <ligand>
        <name>Fe cation</name>
        <dbReference type="ChEBI" id="CHEBI:24875"/>
        <label>2</label>
    </ligand>
</feature>
<dbReference type="NCBIfam" id="NF008359">
    <property type="entry name" value="PRK11148.1"/>
    <property type="match status" value="1"/>
</dbReference>
<evidence type="ECO:0000256" key="5">
    <source>
        <dbReference type="HAMAP-Rule" id="MF_00905"/>
    </source>
</evidence>
<dbReference type="Pfam" id="PF00149">
    <property type="entry name" value="Metallophos"/>
    <property type="match status" value="1"/>
</dbReference>
<accession>A0A9Q6YZY1</accession>
<comment type="catalytic activity">
    <reaction evidence="5">
        <text>3',5'-cyclic AMP + H2O = AMP + H(+)</text>
        <dbReference type="Rhea" id="RHEA:25277"/>
        <dbReference type="ChEBI" id="CHEBI:15377"/>
        <dbReference type="ChEBI" id="CHEBI:15378"/>
        <dbReference type="ChEBI" id="CHEBI:58165"/>
        <dbReference type="ChEBI" id="CHEBI:456215"/>
        <dbReference type="EC" id="3.1.4.53"/>
    </reaction>
</comment>
<dbReference type="GO" id="GO:0004115">
    <property type="term" value="F:3',5'-cyclic-AMP phosphodiesterase activity"/>
    <property type="evidence" value="ECO:0007669"/>
    <property type="project" value="UniProtKB-UniRule"/>
</dbReference>
<dbReference type="SUPFAM" id="SSF56300">
    <property type="entry name" value="Metallo-dependent phosphatases"/>
    <property type="match status" value="1"/>
</dbReference>
<comment type="cofactor">
    <cofactor evidence="5">
        <name>Fe(2+)</name>
        <dbReference type="ChEBI" id="CHEBI:29033"/>
    </cofactor>
    <text evidence="5">Binds 2 Fe(2+) ions per subunit.</text>
</comment>
<keyword evidence="5" id="KW-0547">Nucleotide-binding</keyword>
<gene>
    <name evidence="5 7" type="primary">cpdA</name>
    <name evidence="7" type="ORF">JFL49_07165</name>
</gene>
<dbReference type="OrthoDB" id="9784378at2"/>
<evidence type="ECO:0000259" key="6">
    <source>
        <dbReference type="Pfam" id="PF00149"/>
    </source>
</evidence>
<dbReference type="Proteomes" id="UP000595373">
    <property type="component" value="Chromosome"/>
</dbReference>
<dbReference type="InterPro" id="IPR050884">
    <property type="entry name" value="CNP_phosphodiesterase-III"/>
</dbReference>
<keyword evidence="2 5" id="KW-0378">Hydrolase</keyword>
<organism evidence="7 8">
    <name type="scientific">Histophilus somni</name>
    <name type="common">Haemophilus somnus</name>
    <dbReference type="NCBI Taxonomy" id="731"/>
    <lineage>
        <taxon>Bacteria</taxon>
        <taxon>Pseudomonadati</taxon>
        <taxon>Pseudomonadota</taxon>
        <taxon>Gammaproteobacteria</taxon>
        <taxon>Pasteurellales</taxon>
        <taxon>Pasteurellaceae</taxon>
        <taxon>Histophilus</taxon>
    </lineage>
</organism>
<dbReference type="InterPro" id="IPR026575">
    <property type="entry name" value="GpdQ/CpdA-like"/>
</dbReference>
<keyword evidence="1 5" id="KW-0479">Metal-binding</keyword>
<comment type="similarity">
    <text evidence="4 5">Belongs to the cyclic nucleotide phosphodiesterase class-III family.</text>
</comment>
<evidence type="ECO:0000256" key="4">
    <source>
        <dbReference type="ARBA" id="ARBA00025742"/>
    </source>
</evidence>
<keyword evidence="3 5" id="KW-0408">Iron</keyword>
<dbReference type="PANTHER" id="PTHR42988:SF2">
    <property type="entry name" value="CYCLIC NUCLEOTIDE PHOSPHODIESTERASE CBUA0032-RELATED"/>
    <property type="match status" value="1"/>
</dbReference>
<keyword evidence="5" id="KW-0114">cAMP</keyword>
<feature type="binding site" evidence="5">
    <location>
        <position position="206"/>
    </location>
    <ligand>
        <name>AMP</name>
        <dbReference type="ChEBI" id="CHEBI:456215"/>
    </ligand>
</feature>
<dbReference type="Gene3D" id="3.60.21.10">
    <property type="match status" value="1"/>
</dbReference>
<dbReference type="InterPro" id="IPR046379">
    <property type="entry name" value="cAMP_phosphodiest_CpdA"/>
</dbReference>
<evidence type="ECO:0000256" key="1">
    <source>
        <dbReference type="ARBA" id="ARBA00022723"/>
    </source>
</evidence>
<dbReference type="GO" id="GO:0000166">
    <property type="term" value="F:nucleotide binding"/>
    <property type="evidence" value="ECO:0007669"/>
    <property type="project" value="UniProtKB-UniRule"/>
</dbReference>
<dbReference type="AlphaFoldDB" id="A0A9Q6YZY1"/>
<feature type="binding site" evidence="5">
    <location>
        <position position="23"/>
    </location>
    <ligand>
        <name>AMP</name>
        <dbReference type="ChEBI" id="CHEBI:456215"/>
    </ligand>
</feature>
<feature type="binding site" evidence="5">
    <location>
        <position position="23"/>
    </location>
    <ligand>
        <name>Fe cation</name>
        <dbReference type="ChEBI" id="CHEBI:24875"/>
        <label>1</label>
    </ligand>
</feature>
<feature type="binding site" evidence="5">
    <location>
        <position position="63"/>
    </location>
    <ligand>
        <name>Fe cation</name>
        <dbReference type="ChEBI" id="CHEBI:24875"/>
        <label>2</label>
    </ligand>
</feature>
<dbReference type="RefSeq" id="WP_075293507.1">
    <property type="nucleotide sequence ID" value="NZ_CP018802.1"/>
</dbReference>